<accession>A0A1P8WGS9</accession>
<evidence type="ECO:0008006" key="4">
    <source>
        <dbReference type="Google" id="ProtNLM"/>
    </source>
</evidence>
<name>A0A1P8WGS9_9PLAN</name>
<dbReference type="AlphaFoldDB" id="A0A1P8WGS9"/>
<dbReference type="EMBL" id="CP017641">
    <property type="protein sequence ID" value="APZ93252.1"/>
    <property type="molecule type" value="Genomic_DNA"/>
</dbReference>
<gene>
    <name evidence="2" type="ORF">Fuma_02869</name>
</gene>
<dbReference type="KEGG" id="fmr:Fuma_02869"/>
<proteinExistence type="predicted"/>
<evidence type="ECO:0000313" key="3">
    <source>
        <dbReference type="Proteomes" id="UP000187735"/>
    </source>
</evidence>
<keyword evidence="3" id="KW-1185">Reference proteome</keyword>
<dbReference type="Proteomes" id="UP000187735">
    <property type="component" value="Chromosome"/>
</dbReference>
<dbReference type="STRING" id="1891926.Fuma_02869"/>
<feature type="chain" id="PRO_5012139713" description="Secreted protein" evidence="1">
    <location>
        <begin position="21"/>
        <end position="854"/>
    </location>
</feature>
<dbReference type="SUPFAM" id="SSF48452">
    <property type="entry name" value="TPR-like"/>
    <property type="match status" value="1"/>
</dbReference>
<protein>
    <recommendedName>
        <fullName evidence="4">Secreted protein</fullName>
    </recommendedName>
</protein>
<sequence precursor="true">MRFRALLFILPLLFHSSVRCDEAVDNPHQADEEKVERFQKQRNGSFEGLSRFAHTIGKYRKIAIFETRQQADTDANPLMYSVGMLHPYDGSNARHDKSQLGTRLNDLIKEEQQRRQWEDFKAVCFKSDQSILSGVFEFEATKAERKRRYDESFPSDLAACYRRTQVSPTHSIEPASITEKEHRLQYCTHQFGPDDPRTLLVALELSAVRDCSVLSTDKQNSVGRLFKWYAPNDSDSPSLLESEITLRNLFGESSFWTLFRLRRESDRLLNAALNNDTAASIAFAEQCNSMVDQALSQLETTSEFKGVNIIDHFVLKFRVCVRLGNWDAAAEALQAALAVPSQVIDPFVDSRNLAVRYAIAVATKFEGTENDDRTHLLADAIPANSTFTEGNANDQRQFVAAMKRRLQAIRRLTPVERETLSQHTQSLHRLLKNLATAAPFNAENVLGAPTVSTKIMPMLKTQDIRRMASFRWMIRPSYNPDNEQTIANNGEPAIIKERQHLMRVGAQLQSLESFVAVSLNSDPFILSQIAMAQGWLSTRVDTPVAAIAHFRKAIELLHFAGFGDRGIVSSIRWKITNLWETESGNALARQNWTQFEELARERIEWSSSKLGDKHWYTQKLKQGMLSELIDKRLPVADRTFLNESGTYVVNPRNLRIFGTYHDDSEPQFRVRDALAEHGGTVARRNRILQREDPLTPQLLSRQAELEVGRGNLDRADEIMADAIKRQEVQSTRFHMDYADLLNIRARIRELAGNSTAANRWYAEAQAIGRHIGYFIDIRLKLGQKARAFTMPVSVPSSNDKIRQLSDHFATAMQQSNYAWAARSAYELFDLCKSVHGKDSIQAALALSNMASVAA</sequence>
<feature type="signal peptide" evidence="1">
    <location>
        <begin position="1"/>
        <end position="20"/>
    </location>
</feature>
<evidence type="ECO:0000256" key="1">
    <source>
        <dbReference type="SAM" id="SignalP"/>
    </source>
</evidence>
<organism evidence="2 3">
    <name type="scientific">Fuerstiella marisgermanici</name>
    <dbReference type="NCBI Taxonomy" id="1891926"/>
    <lineage>
        <taxon>Bacteria</taxon>
        <taxon>Pseudomonadati</taxon>
        <taxon>Planctomycetota</taxon>
        <taxon>Planctomycetia</taxon>
        <taxon>Planctomycetales</taxon>
        <taxon>Planctomycetaceae</taxon>
        <taxon>Fuerstiella</taxon>
    </lineage>
</organism>
<dbReference type="RefSeq" id="WP_077024737.1">
    <property type="nucleotide sequence ID" value="NZ_CP017641.1"/>
</dbReference>
<evidence type="ECO:0000313" key="2">
    <source>
        <dbReference type="EMBL" id="APZ93252.1"/>
    </source>
</evidence>
<dbReference type="InterPro" id="IPR011990">
    <property type="entry name" value="TPR-like_helical_dom_sf"/>
</dbReference>
<reference evidence="2 3" key="1">
    <citation type="journal article" date="2016" name="Front. Microbiol.">
        <title>Fuerstia marisgermanicae gen. nov., sp. nov., an Unusual Member of the Phylum Planctomycetes from the German Wadden Sea.</title>
        <authorList>
            <person name="Kohn T."/>
            <person name="Heuer A."/>
            <person name="Jogler M."/>
            <person name="Vollmers J."/>
            <person name="Boedeker C."/>
            <person name="Bunk B."/>
            <person name="Rast P."/>
            <person name="Borchert D."/>
            <person name="Glockner I."/>
            <person name="Freese H.M."/>
            <person name="Klenk H.P."/>
            <person name="Overmann J."/>
            <person name="Kaster A.K."/>
            <person name="Rohde M."/>
            <person name="Wiegand S."/>
            <person name="Jogler C."/>
        </authorList>
    </citation>
    <scope>NUCLEOTIDE SEQUENCE [LARGE SCALE GENOMIC DNA]</scope>
    <source>
        <strain evidence="2 3">NH11</strain>
    </source>
</reference>
<keyword evidence="1" id="KW-0732">Signal</keyword>